<dbReference type="EMBL" id="CAJNRD030001122">
    <property type="protein sequence ID" value="CAG5101185.1"/>
    <property type="molecule type" value="Genomic_DNA"/>
</dbReference>
<keyword evidence="3 4" id="KW-0687">Ribonucleoprotein</keyword>
<evidence type="ECO:0000313" key="6">
    <source>
        <dbReference type="EMBL" id="CAG5101185.1"/>
    </source>
</evidence>
<dbReference type="Pfam" id="PF00177">
    <property type="entry name" value="Ribosomal_S7"/>
    <property type="match status" value="1"/>
</dbReference>
<dbReference type="Gene3D" id="1.10.455.10">
    <property type="entry name" value="Ribosomal protein S7 domain"/>
    <property type="match status" value="1"/>
</dbReference>
<name>A0A8J2HHK5_COTCN</name>
<evidence type="ECO:0000313" key="7">
    <source>
        <dbReference type="Proteomes" id="UP000786811"/>
    </source>
</evidence>
<feature type="domain" description="Small ribosomal subunit protein uS7" evidence="5">
    <location>
        <begin position="55"/>
        <end position="206"/>
    </location>
</feature>
<dbReference type="GO" id="GO:1990904">
    <property type="term" value="C:ribonucleoprotein complex"/>
    <property type="evidence" value="ECO:0007669"/>
    <property type="project" value="UniProtKB-KW"/>
</dbReference>
<keyword evidence="7" id="KW-1185">Reference proteome</keyword>
<dbReference type="GO" id="GO:0006412">
    <property type="term" value="P:translation"/>
    <property type="evidence" value="ECO:0007669"/>
    <property type="project" value="InterPro"/>
</dbReference>
<protein>
    <submittedName>
        <fullName evidence="6">Mitochondrial (Drosophila melanogaster)</fullName>
    </submittedName>
</protein>
<dbReference type="InterPro" id="IPR000235">
    <property type="entry name" value="Ribosomal_uS7"/>
</dbReference>
<dbReference type="GO" id="GO:0003735">
    <property type="term" value="F:structural constituent of ribosome"/>
    <property type="evidence" value="ECO:0007669"/>
    <property type="project" value="InterPro"/>
</dbReference>
<evidence type="ECO:0000256" key="1">
    <source>
        <dbReference type="ARBA" id="ARBA00007151"/>
    </source>
</evidence>
<reference evidence="6" key="1">
    <citation type="submission" date="2021-04" db="EMBL/GenBank/DDBJ databases">
        <authorList>
            <person name="Chebbi M.A.C M."/>
        </authorList>
    </citation>
    <scope>NUCLEOTIDE SEQUENCE</scope>
</reference>
<organism evidence="6 7">
    <name type="scientific">Cotesia congregata</name>
    <name type="common">Parasitoid wasp</name>
    <name type="synonym">Apanteles congregatus</name>
    <dbReference type="NCBI Taxonomy" id="51543"/>
    <lineage>
        <taxon>Eukaryota</taxon>
        <taxon>Metazoa</taxon>
        <taxon>Ecdysozoa</taxon>
        <taxon>Arthropoda</taxon>
        <taxon>Hexapoda</taxon>
        <taxon>Insecta</taxon>
        <taxon>Pterygota</taxon>
        <taxon>Neoptera</taxon>
        <taxon>Endopterygota</taxon>
        <taxon>Hymenoptera</taxon>
        <taxon>Apocrita</taxon>
        <taxon>Ichneumonoidea</taxon>
        <taxon>Braconidae</taxon>
        <taxon>Microgastrinae</taxon>
        <taxon>Cotesia</taxon>
    </lineage>
</organism>
<dbReference type="PROSITE" id="PS00052">
    <property type="entry name" value="RIBOSOMAL_S7"/>
    <property type="match status" value="1"/>
</dbReference>
<dbReference type="GO" id="GO:0003723">
    <property type="term" value="F:RNA binding"/>
    <property type="evidence" value="ECO:0007669"/>
    <property type="project" value="InterPro"/>
</dbReference>
<dbReference type="InterPro" id="IPR023798">
    <property type="entry name" value="Ribosomal_uS7_dom"/>
</dbReference>
<accession>A0A8J2HHK5</accession>
<dbReference type="GO" id="GO:0005840">
    <property type="term" value="C:ribosome"/>
    <property type="evidence" value="ECO:0007669"/>
    <property type="project" value="UniProtKB-KW"/>
</dbReference>
<dbReference type="CDD" id="cd14870">
    <property type="entry name" value="uS7_Mitochondria_Mammalian"/>
    <property type="match status" value="1"/>
</dbReference>
<dbReference type="Proteomes" id="UP000786811">
    <property type="component" value="Unassembled WGS sequence"/>
</dbReference>
<dbReference type="InterPro" id="IPR020606">
    <property type="entry name" value="Ribosomal_uS7_CS"/>
</dbReference>
<evidence type="ECO:0000256" key="3">
    <source>
        <dbReference type="ARBA" id="ARBA00023274"/>
    </source>
</evidence>
<dbReference type="PANTHER" id="PTHR11205">
    <property type="entry name" value="RIBOSOMAL PROTEIN S7"/>
    <property type="match status" value="1"/>
</dbReference>
<dbReference type="InterPro" id="IPR036823">
    <property type="entry name" value="Ribosomal_uS7_dom_sf"/>
</dbReference>
<dbReference type="OrthoDB" id="9972728at2759"/>
<comment type="caution">
    <text evidence="6">The sequence shown here is derived from an EMBL/GenBank/DDBJ whole genome shotgun (WGS) entry which is preliminary data.</text>
</comment>
<gene>
    <name evidence="6" type="ORF">HICCMSTLAB_LOCUS10258</name>
</gene>
<evidence type="ECO:0000256" key="2">
    <source>
        <dbReference type="ARBA" id="ARBA00022980"/>
    </source>
</evidence>
<evidence type="ECO:0000256" key="4">
    <source>
        <dbReference type="RuleBase" id="RU003619"/>
    </source>
</evidence>
<dbReference type="AlphaFoldDB" id="A0A8J2HHK5"/>
<comment type="similarity">
    <text evidence="1 4">Belongs to the universal ribosomal protein uS7 family.</text>
</comment>
<keyword evidence="2 4" id="KW-0689">Ribosomal protein</keyword>
<sequence>MINILSLGSVKSYSVFPPSYVKPIFKKDQQALLQETGEADRLAHVPIKPAFHDETCSEFHDPIARKFTNFIMRKGKKALARSLLEQCFETIKRTQLAHYHKSKPEERGQIILDPLVILHKAIENVTPVMELLGIKKGGNTYQVPVPVTENRRRFLAMSWLVKSCKEKEARTPYAEVLAQELINASNNTGRVVKKKQDLHKQCEANRAYAHFRWT</sequence>
<dbReference type="SUPFAM" id="SSF47973">
    <property type="entry name" value="Ribosomal protein S7"/>
    <property type="match status" value="1"/>
</dbReference>
<evidence type="ECO:0000259" key="5">
    <source>
        <dbReference type="Pfam" id="PF00177"/>
    </source>
</evidence>
<proteinExistence type="inferred from homology"/>